<dbReference type="SUPFAM" id="SSF54909">
    <property type="entry name" value="Dimeric alpha+beta barrel"/>
    <property type="match status" value="2"/>
</dbReference>
<keyword evidence="3" id="KW-1185">Reference proteome</keyword>
<protein>
    <submittedName>
        <fullName evidence="2">NIPSNAP family protein</fullName>
    </submittedName>
</protein>
<organism evidence="2 3">
    <name type="scientific">Amycolatopsis rhizosphaerae</name>
    <dbReference type="NCBI Taxonomy" id="2053003"/>
    <lineage>
        <taxon>Bacteria</taxon>
        <taxon>Bacillati</taxon>
        <taxon>Actinomycetota</taxon>
        <taxon>Actinomycetes</taxon>
        <taxon>Pseudonocardiales</taxon>
        <taxon>Pseudonocardiaceae</taxon>
        <taxon>Amycolatopsis</taxon>
    </lineage>
</organism>
<dbReference type="Proteomes" id="UP000320011">
    <property type="component" value="Unassembled WGS sequence"/>
</dbReference>
<dbReference type="EMBL" id="VJWX01000046">
    <property type="protein sequence ID" value="TVT57313.1"/>
    <property type="molecule type" value="Genomic_DNA"/>
</dbReference>
<accession>A0A558D8N2</accession>
<sequence>MSRILRTAAVLPLVPGDAGRHPRGVTIVNVVELRQYTLHPGKRDELIELFDRELVEPQESAGMAVLGQFRDEDDPDRFVWLRGFPSMAARRESLTAFYLHGDAWKANRSAANATMKDSSDVLLLRPSRPGPLVLPGAGRPPIGVITPPGSRVTITLCHLGAAVDEDFVRFFEEKVHPVLAATGAPPIACLRTERAANTFPALPVRTGENTFLWLTVFADAAHREEHRRRLAESPGWRAGILPELHGRLSAPPRHLRLTPTARSRLR</sequence>
<reference evidence="2 3" key="1">
    <citation type="submission" date="2019-07" db="EMBL/GenBank/DDBJ databases">
        <authorList>
            <person name="Duangmal K."/>
            <person name="Teo W.F.A."/>
        </authorList>
    </citation>
    <scope>NUCLEOTIDE SEQUENCE [LARGE SCALE GENOMIC DNA]</scope>
    <source>
        <strain evidence="2 3">TBRC 6029</strain>
    </source>
</reference>
<evidence type="ECO:0000259" key="1">
    <source>
        <dbReference type="Pfam" id="PF07978"/>
    </source>
</evidence>
<reference evidence="2 3" key="2">
    <citation type="submission" date="2019-08" db="EMBL/GenBank/DDBJ databases">
        <title>Amycolatopsis acidicola sp. nov., isolated from peat swamp forest soil.</title>
        <authorList>
            <person name="Srisuk N."/>
        </authorList>
    </citation>
    <scope>NUCLEOTIDE SEQUENCE [LARGE SCALE GENOMIC DNA]</scope>
    <source>
        <strain evidence="2 3">TBRC 6029</strain>
    </source>
</reference>
<dbReference type="OrthoDB" id="9809695at2"/>
<proteinExistence type="predicted"/>
<name>A0A558D8N2_9PSEU</name>
<evidence type="ECO:0000313" key="2">
    <source>
        <dbReference type="EMBL" id="TVT57313.1"/>
    </source>
</evidence>
<dbReference type="InterPro" id="IPR011008">
    <property type="entry name" value="Dimeric_a/b-barrel"/>
</dbReference>
<feature type="domain" description="NIPSNAP" evidence="1">
    <location>
        <begin position="31"/>
        <end position="116"/>
    </location>
</feature>
<gene>
    <name evidence="2" type="ORF">FNH05_07585</name>
</gene>
<dbReference type="Pfam" id="PF07978">
    <property type="entry name" value="NIPSNAP"/>
    <property type="match status" value="1"/>
</dbReference>
<dbReference type="InterPro" id="IPR012577">
    <property type="entry name" value="NIPSNAP"/>
</dbReference>
<evidence type="ECO:0000313" key="3">
    <source>
        <dbReference type="Proteomes" id="UP000320011"/>
    </source>
</evidence>
<dbReference type="Gene3D" id="3.30.70.100">
    <property type="match status" value="2"/>
</dbReference>
<dbReference type="AlphaFoldDB" id="A0A558D8N2"/>
<comment type="caution">
    <text evidence="2">The sequence shown here is derived from an EMBL/GenBank/DDBJ whole genome shotgun (WGS) entry which is preliminary data.</text>
</comment>